<feature type="region of interest" description="Disordered" evidence="8">
    <location>
        <begin position="1344"/>
        <end position="1414"/>
    </location>
</feature>
<evidence type="ECO:0000313" key="12">
    <source>
        <dbReference type="Proteomes" id="UP001562425"/>
    </source>
</evidence>
<feature type="compositionally biased region" description="Basic residues" evidence="8">
    <location>
        <begin position="1514"/>
        <end position="1528"/>
    </location>
</feature>
<accession>A0ABD1DJD3</accession>
<keyword evidence="4" id="KW-0378">Hydrolase</keyword>
<dbReference type="Gene3D" id="3.40.50.300">
    <property type="entry name" value="P-loop containing nucleotide triphosphate hydrolases"/>
    <property type="match status" value="2"/>
</dbReference>
<comment type="caution">
    <text evidence="11">The sequence shown here is derived from an EMBL/GenBank/DDBJ whole genome shotgun (WGS) entry which is preliminary data.</text>
</comment>
<protein>
    <recommendedName>
        <fullName evidence="13">Fanconi anemia group M protein</fullName>
    </recommendedName>
</protein>
<keyword evidence="12" id="KW-1185">Reference proteome</keyword>
<dbReference type="PANTHER" id="PTHR14025:SF20">
    <property type="entry name" value="FANCONI ANEMIA GROUP M PROTEIN"/>
    <property type="match status" value="1"/>
</dbReference>
<feature type="region of interest" description="Disordered" evidence="8">
    <location>
        <begin position="1292"/>
        <end position="1330"/>
    </location>
</feature>
<evidence type="ECO:0000256" key="3">
    <source>
        <dbReference type="ARBA" id="ARBA00022741"/>
    </source>
</evidence>
<evidence type="ECO:0000256" key="5">
    <source>
        <dbReference type="ARBA" id="ARBA00022806"/>
    </source>
</evidence>
<feature type="compositionally biased region" description="Acidic residues" evidence="8">
    <location>
        <begin position="1393"/>
        <end position="1406"/>
    </location>
</feature>
<dbReference type="SMART" id="SM00490">
    <property type="entry name" value="HELICc"/>
    <property type="match status" value="1"/>
</dbReference>
<evidence type="ECO:0000256" key="8">
    <source>
        <dbReference type="SAM" id="MobiDB-lite"/>
    </source>
</evidence>
<dbReference type="GO" id="GO:0016787">
    <property type="term" value="F:hydrolase activity"/>
    <property type="evidence" value="ECO:0007669"/>
    <property type="project" value="UniProtKB-KW"/>
</dbReference>
<evidence type="ECO:0000259" key="10">
    <source>
        <dbReference type="PROSITE" id="PS51194"/>
    </source>
</evidence>
<keyword evidence="3" id="KW-0547">Nucleotide-binding</keyword>
<feature type="region of interest" description="Disordered" evidence="8">
    <location>
        <begin position="1152"/>
        <end position="1172"/>
    </location>
</feature>
<dbReference type="InterPro" id="IPR014001">
    <property type="entry name" value="Helicase_ATP-bd"/>
</dbReference>
<dbReference type="Pfam" id="PF00271">
    <property type="entry name" value="Helicase_C"/>
    <property type="match status" value="1"/>
</dbReference>
<dbReference type="SMART" id="SM00487">
    <property type="entry name" value="DEXDc"/>
    <property type="match status" value="1"/>
</dbReference>
<dbReference type="InterPro" id="IPR027417">
    <property type="entry name" value="P-loop_NTPase"/>
</dbReference>
<dbReference type="GO" id="GO:0004386">
    <property type="term" value="F:helicase activity"/>
    <property type="evidence" value="ECO:0007669"/>
    <property type="project" value="UniProtKB-KW"/>
</dbReference>
<comment type="subcellular location">
    <subcellularLocation>
        <location evidence="1">Nucleus</location>
    </subcellularLocation>
</comment>
<feature type="region of interest" description="Disordered" evidence="8">
    <location>
        <begin position="1190"/>
        <end position="1237"/>
    </location>
</feature>
<feature type="domain" description="Helicase C-terminal" evidence="10">
    <location>
        <begin position="436"/>
        <end position="599"/>
    </location>
</feature>
<gene>
    <name evidence="11" type="ORF">pipiens_008035</name>
</gene>
<dbReference type="GO" id="GO:0005634">
    <property type="term" value="C:nucleus"/>
    <property type="evidence" value="ECO:0007669"/>
    <property type="project" value="UniProtKB-SubCell"/>
</dbReference>
<evidence type="ECO:0000256" key="1">
    <source>
        <dbReference type="ARBA" id="ARBA00004123"/>
    </source>
</evidence>
<dbReference type="InterPro" id="IPR001650">
    <property type="entry name" value="Helicase_C-like"/>
</dbReference>
<evidence type="ECO:0000259" key="9">
    <source>
        <dbReference type="PROSITE" id="PS51192"/>
    </source>
</evidence>
<keyword evidence="6" id="KW-0067">ATP-binding</keyword>
<dbReference type="InterPro" id="IPR044749">
    <property type="entry name" value="FANCM_DEXDc"/>
</dbReference>
<sequence>MNNSRGGVLDATSYSLNDRSESSAFNLDDSDLCDPAMLAMLDRPPDGMQLRKDDRYAGFDNNVGDSWIYPTNYPLRQYQFTITQAALFKNTLVVLPTGLGKTFIAASVMYNIYRWYPTGIVIFMAPTKPLVNQQIQACHNVTGISLDDTAEMTGRQSKTNRAELWRTKRVFYATPQSVQSDINSPDQIFPFERVKLVVIDEAHKAKGNYAYCEVIRAIVSRTTNFRVLALSATPGRTLEDVTEVIRNLLISHIEVRWENSIDVAQYTFKKNIRTIVTPLGPKLTRIRDSYLKIIDPYVRRLLDANAISGHVGSLSRGSLIMAHKRFRENNLIQRHPNATSINSDFSTCISMYHALELLIRHGLRAFLNFFEDTNSSNEKYFVSMDLSLKALIEELRHEYGRNPLAIFGNVRAMPNGVVPAVANDDAFDFGHPKFAILERHLREHFESKPESKAMVFSEYRDSVAMIHRLLLRNRPLIKPKYIVGQGTPGGTGLPAVSQKEQIATMRDFRSGLCNTLVATCVAEEGIDVGEVDLIVCFDIVKNPTRFVQRIGRTGRQAVGRVLMLVTEGKEHETLKEVLASKDKTNRALSKSREILNVLYRGSPRLVPTEFAPRCVQTFIRIPEKEERGEVEGGKRGKRGRPAKEDRENAGESSTAETRGKRRKKGEEVAPRGTQDVRKFFRKTEADLDESEREVFCSPTKDTSVDSINTSKDRLTVPTDKSIRVGKTDEEQELERLMKPLLRHKARLGREQFLNGGKLIEIGKESIIKSMLCPNVIKKVILEANLPLLKEVSVKSDVLQATSADSESVILLDDAGESVRTETSSFENLFGGRSALKARIAELEESRKWAKRMRRSPLGDPDIKIPTTDAIVADFQTLYDQLSEFSFSAIAKPLSESARLVPDAIDPVVLSQLEESRYLAQVPDETPKAPESRLAPLFETRSPLDETPINRNKAKSRVATLAKKTPADSPLLRAFNRSIAKAKNSDTIASPASSRGKDLGVRMALEFFHLDSVDQMFEESGSDGERTEAMIVESVADLSRTLFDAGDLSLAAQEAAFIAGNFEGEEEDDGTIARKEIEDLEAALLADDESFPEVDRPASKSVERINPEIAGSSTIVKPEVDIQIDQFLEDSPTKVEPVDRAGSSGIPIDRFLREAFPSEPSPVKPTPRQSPRSLARRMELLDCEILAEFLEDSQDEEEIPNSQENVPPPRKYGQPATQKTLNNHAGGPAAVEDGYDTDKTVDYDVGQALKQIIPSTPPSRPKLLDEKSPSLLRKKINFSRLQVTRSSGTLEVNSAPVVRSSSAPKSSPFFGAAATQQPVPTVSPPDEDEPSFVIAPKRKAAAVISSDEEEEVFLTARSKTSAEMNPPPAPPPQRVRKRRRRNDCDFFLSQAAVSDDDEDHGGDDDSNEHDSHFVDDSIVYHGPVEDDAVDMRARYLQSVRSPINARAAFKIPAQPRRQMNLSEIYSQLPGPDDELHDDADLQSFIVHEDQDEVVDGSASSSSMDELERAEAILRERRRQGREKKKKKGGRVVVRPSSDSD</sequence>
<dbReference type="PROSITE" id="PS51192">
    <property type="entry name" value="HELICASE_ATP_BIND_1"/>
    <property type="match status" value="1"/>
</dbReference>
<evidence type="ECO:0000256" key="6">
    <source>
        <dbReference type="ARBA" id="ARBA00022840"/>
    </source>
</evidence>
<feature type="region of interest" description="Disordered" evidence="8">
    <location>
        <begin position="626"/>
        <end position="677"/>
    </location>
</feature>
<dbReference type="GO" id="GO:0005524">
    <property type="term" value="F:ATP binding"/>
    <property type="evidence" value="ECO:0007669"/>
    <property type="project" value="UniProtKB-KW"/>
</dbReference>
<dbReference type="Pfam" id="PF00270">
    <property type="entry name" value="DEAD"/>
    <property type="match status" value="1"/>
</dbReference>
<dbReference type="SUPFAM" id="SSF52540">
    <property type="entry name" value="P-loop containing nucleoside triphosphate hydrolases"/>
    <property type="match status" value="1"/>
</dbReference>
<reference evidence="11 12" key="1">
    <citation type="submission" date="2024-05" db="EMBL/GenBank/DDBJ databases">
        <title>Culex pipiens pipiens assembly and annotation.</title>
        <authorList>
            <person name="Alout H."/>
            <person name="Durand T."/>
        </authorList>
    </citation>
    <scope>NUCLEOTIDE SEQUENCE [LARGE SCALE GENOMIC DNA]</scope>
    <source>
        <strain evidence="11">HA-2024</strain>
        <tissue evidence="11">Whole body</tissue>
    </source>
</reference>
<organism evidence="11 12">
    <name type="scientific">Culex pipiens pipiens</name>
    <name type="common">Northern house mosquito</name>
    <dbReference type="NCBI Taxonomy" id="38569"/>
    <lineage>
        <taxon>Eukaryota</taxon>
        <taxon>Metazoa</taxon>
        <taxon>Ecdysozoa</taxon>
        <taxon>Arthropoda</taxon>
        <taxon>Hexapoda</taxon>
        <taxon>Insecta</taxon>
        <taxon>Pterygota</taxon>
        <taxon>Neoptera</taxon>
        <taxon>Endopterygota</taxon>
        <taxon>Diptera</taxon>
        <taxon>Nematocera</taxon>
        <taxon>Culicoidea</taxon>
        <taxon>Culicidae</taxon>
        <taxon>Culicinae</taxon>
        <taxon>Culicini</taxon>
        <taxon>Culex</taxon>
        <taxon>Culex</taxon>
    </lineage>
</organism>
<evidence type="ECO:0000256" key="7">
    <source>
        <dbReference type="ARBA" id="ARBA00023242"/>
    </source>
</evidence>
<dbReference type="PANTHER" id="PTHR14025">
    <property type="entry name" value="FANCONI ANEMIA GROUP M FANCM FAMILY MEMBER"/>
    <property type="match status" value="1"/>
</dbReference>
<dbReference type="GO" id="GO:0006281">
    <property type="term" value="P:DNA repair"/>
    <property type="evidence" value="ECO:0007669"/>
    <property type="project" value="UniProtKB-ARBA"/>
</dbReference>
<dbReference type="EMBL" id="JBEHCU010005484">
    <property type="protein sequence ID" value="KAL1399658.1"/>
    <property type="molecule type" value="Genomic_DNA"/>
</dbReference>
<name>A0ABD1DJD3_CULPP</name>
<dbReference type="FunFam" id="3.40.50.300:FF:000861">
    <property type="entry name" value="Fanconi anemia, complementation group M"/>
    <property type="match status" value="1"/>
</dbReference>
<dbReference type="GO" id="GO:0006310">
    <property type="term" value="P:DNA recombination"/>
    <property type="evidence" value="ECO:0007669"/>
    <property type="project" value="UniProtKB-ARBA"/>
</dbReference>
<dbReference type="Proteomes" id="UP001562425">
    <property type="component" value="Unassembled WGS sequence"/>
</dbReference>
<proteinExistence type="inferred from homology"/>
<dbReference type="CDD" id="cd12091">
    <property type="entry name" value="FANCM_ID"/>
    <property type="match status" value="1"/>
</dbReference>
<keyword evidence="7" id="KW-0539">Nucleus</keyword>
<dbReference type="CDD" id="cd18033">
    <property type="entry name" value="DEXDc_FANCM"/>
    <property type="match status" value="1"/>
</dbReference>
<dbReference type="PROSITE" id="PS51194">
    <property type="entry name" value="HELICASE_CTER"/>
    <property type="match status" value="1"/>
</dbReference>
<evidence type="ECO:0000256" key="4">
    <source>
        <dbReference type="ARBA" id="ARBA00022801"/>
    </source>
</evidence>
<dbReference type="InterPro" id="IPR011545">
    <property type="entry name" value="DEAD/DEAH_box_helicase_dom"/>
</dbReference>
<comment type="similarity">
    <text evidence="2">Belongs to the DEAD box helicase family. DEAH subfamily. FANCM sub-subfamily.</text>
</comment>
<evidence type="ECO:0000313" key="11">
    <source>
        <dbReference type="EMBL" id="KAL1399658.1"/>
    </source>
</evidence>
<dbReference type="Gene3D" id="1.20.1320.20">
    <property type="entry name" value="hef helicase domain"/>
    <property type="match status" value="1"/>
</dbReference>
<dbReference type="InterPro" id="IPR039686">
    <property type="entry name" value="FANCM/Mph1-like_ID"/>
</dbReference>
<evidence type="ECO:0008006" key="13">
    <source>
        <dbReference type="Google" id="ProtNLM"/>
    </source>
</evidence>
<evidence type="ECO:0000256" key="2">
    <source>
        <dbReference type="ARBA" id="ARBA00009889"/>
    </source>
</evidence>
<feature type="region of interest" description="Disordered" evidence="8">
    <location>
        <begin position="1513"/>
        <end position="1539"/>
    </location>
</feature>
<feature type="domain" description="Helicase ATP-binding" evidence="9">
    <location>
        <begin position="82"/>
        <end position="252"/>
    </location>
</feature>
<keyword evidence="5" id="KW-0347">Helicase</keyword>
<feature type="compositionally biased region" description="Basic and acidic residues" evidence="8">
    <location>
        <begin position="664"/>
        <end position="677"/>
    </location>
</feature>